<comment type="caution">
    <text evidence="2">The sequence shown here is derived from an EMBL/GenBank/DDBJ whole genome shotgun (WGS) entry which is preliminary data.</text>
</comment>
<protein>
    <submittedName>
        <fullName evidence="2">Uncharacterized protein</fullName>
    </submittedName>
</protein>
<sequence length="84" mass="9021">LAWKKPGLLLKTGGNLSNESTNDNRTSLNNSSTYKWLHQVFRSLIPGQLQINDIDITMQHSPQSISMIDSGGGGGGHASTRSSP</sequence>
<reference evidence="2" key="1">
    <citation type="submission" date="2021-02" db="EMBL/GenBank/DDBJ databases">
        <authorList>
            <person name="Nowell W R."/>
        </authorList>
    </citation>
    <scope>NUCLEOTIDE SEQUENCE</scope>
</reference>
<name>A0A822CUX9_9BILA</name>
<feature type="region of interest" description="Disordered" evidence="1">
    <location>
        <begin position="63"/>
        <end position="84"/>
    </location>
</feature>
<evidence type="ECO:0000256" key="1">
    <source>
        <dbReference type="SAM" id="MobiDB-lite"/>
    </source>
</evidence>
<proteinExistence type="predicted"/>
<feature type="non-terminal residue" evidence="2">
    <location>
        <position position="1"/>
    </location>
</feature>
<dbReference type="AlphaFoldDB" id="A0A822CUX9"/>
<dbReference type="EMBL" id="CAJOBR010051837">
    <property type="protein sequence ID" value="CAF5052650.1"/>
    <property type="molecule type" value="Genomic_DNA"/>
</dbReference>
<gene>
    <name evidence="2" type="ORF">QYT958_LOCUS42151</name>
</gene>
<feature type="non-terminal residue" evidence="2">
    <location>
        <position position="84"/>
    </location>
</feature>
<accession>A0A822CUX9</accession>
<evidence type="ECO:0000313" key="3">
    <source>
        <dbReference type="Proteomes" id="UP000663848"/>
    </source>
</evidence>
<organism evidence="2 3">
    <name type="scientific">Rotaria socialis</name>
    <dbReference type="NCBI Taxonomy" id="392032"/>
    <lineage>
        <taxon>Eukaryota</taxon>
        <taxon>Metazoa</taxon>
        <taxon>Spiralia</taxon>
        <taxon>Gnathifera</taxon>
        <taxon>Rotifera</taxon>
        <taxon>Eurotatoria</taxon>
        <taxon>Bdelloidea</taxon>
        <taxon>Philodinida</taxon>
        <taxon>Philodinidae</taxon>
        <taxon>Rotaria</taxon>
    </lineage>
</organism>
<evidence type="ECO:0000313" key="2">
    <source>
        <dbReference type="EMBL" id="CAF5052650.1"/>
    </source>
</evidence>
<dbReference type="Proteomes" id="UP000663848">
    <property type="component" value="Unassembled WGS sequence"/>
</dbReference>